<dbReference type="Proteomes" id="UP001486626">
    <property type="component" value="Unassembled WGS sequence"/>
</dbReference>
<dbReference type="InterPro" id="IPR021109">
    <property type="entry name" value="Peptidase_aspartic_dom_sf"/>
</dbReference>
<dbReference type="RefSeq" id="WP_342074720.1">
    <property type="nucleotide sequence ID" value="NZ_JAQJCQ010000022.1"/>
</dbReference>
<dbReference type="Gene3D" id="2.40.70.10">
    <property type="entry name" value="Acid Proteases"/>
    <property type="match status" value="1"/>
</dbReference>
<feature type="chain" id="PRO_5045806325" evidence="1">
    <location>
        <begin position="28"/>
        <end position="322"/>
    </location>
</feature>
<evidence type="ECO:0000313" key="3">
    <source>
        <dbReference type="Proteomes" id="UP001486626"/>
    </source>
</evidence>
<keyword evidence="1" id="KW-0732">Signal</keyword>
<protein>
    <submittedName>
        <fullName evidence="2">Uncharacterized protein</fullName>
    </submittedName>
</protein>
<name>A0ABU9LFK1_9XANT</name>
<comment type="caution">
    <text evidence="2">The sequence shown here is derived from an EMBL/GenBank/DDBJ whole genome shotgun (WGS) entry which is preliminary data.</text>
</comment>
<evidence type="ECO:0000313" key="2">
    <source>
        <dbReference type="EMBL" id="MEL4893591.1"/>
    </source>
</evidence>
<sequence>MSRIPPFRSSLRALLLGLALAAGAVSADPVGPPGPSAATSATVPFSTATIGEATRPIIEVQLNGHPSKMMVHANASLYVQVIHRIAAQVGVSDLRHHGAFGIEAPGKVSALGLDKGVLDRLTIGNATVTNVPVAVFETPEPDADVGMLGIGWIRANRVVLEYPAKRVLVNPDAAQIARLRAGLLGDGYVALPMQFDEKEQRYVVRATLGRVERAMVVSTVGNVVIDEAFAHQAGVKKGAVGGEMDGPKGAQLYRYRTERPLVVRIGTWSSKPVDDADIEDVYAYASETRPDGEALGGMLGADFLTKAGAVIDFGDKTLYLRK</sequence>
<accession>A0ABU9LFK1</accession>
<proteinExistence type="predicted"/>
<keyword evidence="3" id="KW-1185">Reference proteome</keyword>
<dbReference type="EMBL" id="JAQJCQ010000022">
    <property type="protein sequence ID" value="MEL4893591.1"/>
    <property type="molecule type" value="Genomic_DNA"/>
</dbReference>
<gene>
    <name evidence="2" type="ORF">PIQ37_19395</name>
</gene>
<feature type="signal peptide" evidence="1">
    <location>
        <begin position="1"/>
        <end position="27"/>
    </location>
</feature>
<evidence type="ECO:0000256" key="1">
    <source>
        <dbReference type="SAM" id="SignalP"/>
    </source>
</evidence>
<organism evidence="2 3">
    <name type="scientific">Xanthomonas protegens</name>
    <dbReference type="NCBI Taxonomy" id="3380705"/>
    <lineage>
        <taxon>Bacteria</taxon>
        <taxon>Pseudomonadati</taxon>
        <taxon>Pseudomonadota</taxon>
        <taxon>Gammaproteobacteria</taxon>
        <taxon>Lysobacterales</taxon>
        <taxon>Lysobacteraceae</taxon>
        <taxon>Xanthomonas</taxon>
    </lineage>
</organism>
<reference evidence="2 3" key="1">
    <citation type="journal article" date="2024" name="FEMS Microbiol. Lett.">
        <title>Xanthomonas protegens sp. nov., a novel rice seed-associated bacterium, provides in vivo protection against X. oryzae pv. oryzae, the bacterial leaf blight pathogen.</title>
        <authorList>
            <person name="Rana R."/>
            <person name="Sharma A."/>
            <person name="Madhavan V.N."/>
            <person name="Korpole S."/>
            <person name="Sonti R.V."/>
            <person name="Patel H.K."/>
            <person name="Patil P.B."/>
        </authorList>
    </citation>
    <scope>NUCLEOTIDE SEQUENCE [LARGE SCALE GENOMIC DNA]</scope>
    <source>
        <strain evidence="2 3">PPL118</strain>
    </source>
</reference>